<dbReference type="InterPro" id="IPR012337">
    <property type="entry name" value="RNaseH-like_sf"/>
</dbReference>
<evidence type="ECO:0000256" key="1">
    <source>
        <dbReference type="ARBA" id="ARBA00004123"/>
    </source>
</evidence>
<sequence>MDKYFRKYAQYLNTVQRRVKIIKPWKARAGIEVIASQLREIRNETISNQWLYYSASSDIWTSRSKLAFICFTLPYQDKMFCMQSWVLEVKHLPGKHDGFRIADSLRDIMTEWGLPIEKCVKFLRDEAPNGVKACEILNNDSISCLAHSLRLVVGSGVVKKKVDKSSKEIISAAKTDEDVGAAIVQVVCEGIDAFIDESCESSRADLQRLRGSADIFHRLAVYFSRFPKALDCLKSLQPRALNPQTDCATRWNSTHAMLLRMIELRITLDEFFGHIARTREFSDRKLEQPTAEHWFTIRCVTESSTDGLGREKYSTPVIAVPVLRSIERKIKSAKMFEAITRSVGNEVFVPRVEALIRSLPGEPLWISVLDPRSAELKHLSDEETKTAISGFKLAVFDMGKEIKSNRYSSHESTRVENESAVQLTTINQNVAWLTEVFSGGIKMYAEREPTVADGKFEDECDSQVRHYLGDAHGTPVTTDALKWWSRRRGKEPFVESLARKWLGCIATSVPSERAFSKSGNVVTQSTARSP</sequence>
<feature type="domain" description="HAT C-terminal dimerisation" evidence="6">
    <location>
        <begin position="466"/>
        <end position="527"/>
    </location>
</feature>
<dbReference type="PANTHER" id="PTHR46481:SF10">
    <property type="entry name" value="ZINC FINGER BED DOMAIN-CONTAINING PROTEIN 39"/>
    <property type="match status" value="1"/>
</dbReference>
<dbReference type="Pfam" id="PF05699">
    <property type="entry name" value="Dimer_Tnp_hAT"/>
    <property type="match status" value="1"/>
</dbReference>
<evidence type="ECO:0000259" key="6">
    <source>
        <dbReference type="Pfam" id="PF05699"/>
    </source>
</evidence>
<evidence type="ECO:0000256" key="4">
    <source>
        <dbReference type="ARBA" id="ARBA00022833"/>
    </source>
</evidence>
<name>A0A2P4XV64_9STRA</name>
<dbReference type="PANTHER" id="PTHR46481">
    <property type="entry name" value="ZINC FINGER BED DOMAIN-CONTAINING PROTEIN 4"/>
    <property type="match status" value="1"/>
</dbReference>
<evidence type="ECO:0000313" key="8">
    <source>
        <dbReference type="Proteomes" id="UP000237271"/>
    </source>
</evidence>
<dbReference type="Proteomes" id="UP000237271">
    <property type="component" value="Unassembled WGS sequence"/>
</dbReference>
<keyword evidence="5" id="KW-0539">Nucleus</keyword>
<evidence type="ECO:0000256" key="5">
    <source>
        <dbReference type="ARBA" id="ARBA00023242"/>
    </source>
</evidence>
<keyword evidence="4" id="KW-0862">Zinc</keyword>
<keyword evidence="8" id="KW-1185">Reference proteome</keyword>
<evidence type="ECO:0000256" key="3">
    <source>
        <dbReference type="ARBA" id="ARBA00022771"/>
    </source>
</evidence>
<dbReference type="GO" id="GO:0008270">
    <property type="term" value="F:zinc ion binding"/>
    <property type="evidence" value="ECO:0007669"/>
    <property type="project" value="UniProtKB-KW"/>
</dbReference>
<gene>
    <name evidence="7" type="ORF">PHPALM_14265</name>
</gene>
<dbReference type="InterPro" id="IPR008906">
    <property type="entry name" value="HATC_C_dom"/>
</dbReference>
<evidence type="ECO:0000313" key="7">
    <source>
        <dbReference type="EMBL" id="POM69450.1"/>
    </source>
</evidence>
<dbReference type="SUPFAM" id="SSF53098">
    <property type="entry name" value="Ribonuclease H-like"/>
    <property type="match status" value="1"/>
</dbReference>
<proteinExistence type="predicted"/>
<dbReference type="EMBL" id="NCKW01007865">
    <property type="protein sequence ID" value="POM69450.1"/>
    <property type="molecule type" value="Genomic_DNA"/>
</dbReference>
<reference evidence="7 8" key="1">
    <citation type="journal article" date="2017" name="Genome Biol. Evol.">
        <title>Phytophthora megakarya and P. palmivora, closely related causal agents of cacao black pod rot, underwent increases in genome sizes and gene numbers by different mechanisms.</title>
        <authorList>
            <person name="Ali S.S."/>
            <person name="Shao J."/>
            <person name="Lary D.J."/>
            <person name="Kronmiller B."/>
            <person name="Shen D."/>
            <person name="Strem M.D."/>
            <person name="Amoako-Attah I."/>
            <person name="Akrofi A.Y."/>
            <person name="Begoude B.A."/>
            <person name="Ten Hoopen G.M."/>
            <person name="Coulibaly K."/>
            <person name="Kebe B.I."/>
            <person name="Melnick R.L."/>
            <person name="Guiltinan M.J."/>
            <person name="Tyler B.M."/>
            <person name="Meinhardt L.W."/>
            <person name="Bailey B.A."/>
        </authorList>
    </citation>
    <scope>NUCLEOTIDE SEQUENCE [LARGE SCALE GENOMIC DNA]</scope>
    <source>
        <strain evidence="8">sbr112.9</strain>
    </source>
</reference>
<keyword evidence="3" id="KW-0863">Zinc-finger</keyword>
<comment type="subcellular location">
    <subcellularLocation>
        <location evidence="1">Nucleus</location>
    </subcellularLocation>
</comment>
<dbReference type="GO" id="GO:0005634">
    <property type="term" value="C:nucleus"/>
    <property type="evidence" value="ECO:0007669"/>
    <property type="project" value="UniProtKB-SubCell"/>
</dbReference>
<keyword evidence="2" id="KW-0479">Metal-binding</keyword>
<protein>
    <recommendedName>
        <fullName evidence="6">HAT C-terminal dimerisation domain-containing protein</fullName>
    </recommendedName>
</protein>
<dbReference type="GO" id="GO:0046983">
    <property type="term" value="F:protein dimerization activity"/>
    <property type="evidence" value="ECO:0007669"/>
    <property type="project" value="InterPro"/>
</dbReference>
<evidence type="ECO:0000256" key="2">
    <source>
        <dbReference type="ARBA" id="ARBA00022723"/>
    </source>
</evidence>
<comment type="caution">
    <text evidence="7">The sequence shown here is derived from an EMBL/GenBank/DDBJ whole genome shotgun (WGS) entry which is preliminary data.</text>
</comment>
<organism evidence="7 8">
    <name type="scientific">Phytophthora palmivora</name>
    <dbReference type="NCBI Taxonomy" id="4796"/>
    <lineage>
        <taxon>Eukaryota</taxon>
        <taxon>Sar</taxon>
        <taxon>Stramenopiles</taxon>
        <taxon>Oomycota</taxon>
        <taxon>Peronosporomycetes</taxon>
        <taxon>Peronosporales</taxon>
        <taxon>Peronosporaceae</taxon>
        <taxon>Phytophthora</taxon>
    </lineage>
</organism>
<dbReference type="OrthoDB" id="1607513at2759"/>
<accession>A0A2P4XV64</accession>
<dbReference type="InterPro" id="IPR052035">
    <property type="entry name" value="ZnF_BED_domain_contain"/>
</dbReference>
<dbReference type="AlphaFoldDB" id="A0A2P4XV64"/>